<dbReference type="GO" id="GO:0006302">
    <property type="term" value="P:double-strand break repair"/>
    <property type="evidence" value="ECO:0007669"/>
    <property type="project" value="InterPro"/>
</dbReference>
<dbReference type="EMBL" id="VBTY01000016">
    <property type="protein sequence ID" value="MDG3493614.1"/>
    <property type="molecule type" value="Genomic_DNA"/>
</dbReference>
<comment type="caution">
    <text evidence="2">The sequence shown here is derived from an EMBL/GenBank/DDBJ whole genome shotgun (WGS) entry which is preliminary data.</text>
</comment>
<proteinExistence type="predicted"/>
<dbReference type="Gene3D" id="3.40.50.300">
    <property type="entry name" value="P-loop containing nucleotide triphosphate hydrolases"/>
    <property type="match status" value="1"/>
</dbReference>
<dbReference type="RefSeq" id="WP_009625660.1">
    <property type="nucleotide sequence ID" value="NZ_VBTY01000016.1"/>
</dbReference>
<gene>
    <name evidence="2" type="ORF">FEV09_03495</name>
</gene>
<dbReference type="InterPro" id="IPR027417">
    <property type="entry name" value="P-loop_NTPase"/>
</dbReference>
<dbReference type="Pfam" id="PF13175">
    <property type="entry name" value="AAA_15"/>
    <property type="match status" value="1"/>
</dbReference>
<evidence type="ECO:0000313" key="2">
    <source>
        <dbReference type="EMBL" id="MDG3493614.1"/>
    </source>
</evidence>
<dbReference type="InterPro" id="IPR051396">
    <property type="entry name" value="Bact_Antivir_Def_Nuclease"/>
</dbReference>
<evidence type="ECO:0000313" key="3">
    <source>
        <dbReference type="Proteomes" id="UP001152872"/>
    </source>
</evidence>
<reference evidence="2" key="1">
    <citation type="submission" date="2019-05" db="EMBL/GenBank/DDBJ databases">
        <title>Whole genome sequencing of Pseudanabaena catenata USMAC16.</title>
        <authorList>
            <person name="Khan Z."/>
            <person name="Omar W.M."/>
            <person name="Convey P."/>
            <person name="Merican F."/>
            <person name="Najimudin N."/>
        </authorList>
    </citation>
    <scope>NUCLEOTIDE SEQUENCE</scope>
    <source>
        <strain evidence="2">USMAC16</strain>
    </source>
</reference>
<organism evidence="2 3">
    <name type="scientific">Pseudanabaena catenata USMAC16</name>
    <dbReference type="NCBI Taxonomy" id="1855837"/>
    <lineage>
        <taxon>Bacteria</taxon>
        <taxon>Bacillati</taxon>
        <taxon>Cyanobacteriota</taxon>
        <taxon>Cyanophyceae</taxon>
        <taxon>Pseudanabaenales</taxon>
        <taxon>Pseudanabaenaceae</taxon>
        <taxon>Pseudanabaena</taxon>
    </lineage>
</organism>
<dbReference type="AlphaFoldDB" id="A0A9X4MC98"/>
<dbReference type="SUPFAM" id="SSF52540">
    <property type="entry name" value="P-loop containing nucleoside triphosphate hydrolases"/>
    <property type="match status" value="1"/>
</dbReference>
<keyword evidence="3" id="KW-1185">Reference proteome</keyword>
<dbReference type="CDD" id="cd00267">
    <property type="entry name" value="ABC_ATPase"/>
    <property type="match status" value="1"/>
</dbReference>
<dbReference type="Pfam" id="PF13304">
    <property type="entry name" value="AAA_21"/>
    <property type="match status" value="1"/>
</dbReference>
<name>A0A9X4MC98_9CYAN</name>
<dbReference type="SMART" id="SM00382">
    <property type="entry name" value="AAA"/>
    <property type="match status" value="1"/>
</dbReference>
<dbReference type="Proteomes" id="UP001152872">
    <property type="component" value="Unassembled WGS sequence"/>
</dbReference>
<dbReference type="PANTHER" id="PTHR43581:SF2">
    <property type="entry name" value="EXCINUCLEASE ATPASE SUBUNIT"/>
    <property type="match status" value="1"/>
</dbReference>
<sequence length="357" mass="40571">MITRLEMKNFMVFRSNLAVGFSPKINVIIGENGTGKTHLLKAVYGLASGSQLFNKKLDHNNAEVSEEDLSEFLTKRFLRVFLPLENKVGKMHNTGASEKAELKADFSLDRSIKISLHNNSQTIAIQKDHNYQQYRQEPVFIPTKEVLYFMKGFVSLYQRYELSFDETYNDICVLLDLPSQRPELLHEKSKWAIAEIEKICGGRFIFYGGGNVTFKAGNVEYSANAIAEGFRKVGILARLLETGAIQPGSSGTLLWDEPEVNLNPKLLQILVEILLELSRNGQQIILATHDYVLLKWLDLLMDKGKGDEVIYHSLYRNTDSKEIVVESYDRYQDINQNSISDAFAEIYDRDVSRALGV</sequence>
<dbReference type="InterPro" id="IPR003959">
    <property type="entry name" value="ATPase_AAA_core"/>
</dbReference>
<evidence type="ECO:0000259" key="1">
    <source>
        <dbReference type="SMART" id="SM00382"/>
    </source>
</evidence>
<dbReference type="InterPro" id="IPR041685">
    <property type="entry name" value="AAA_GajA/Old/RecF-like"/>
</dbReference>
<dbReference type="GO" id="GO:0005524">
    <property type="term" value="F:ATP binding"/>
    <property type="evidence" value="ECO:0007669"/>
    <property type="project" value="InterPro"/>
</dbReference>
<dbReference type="GO" id="GO:0016887">
    <property type="term" value="F:ATP hydrolysis activity"/>
    <property type="evidence" value="ECO:0007669"/>
    <property type="project" value="InterPro"/>
</dbReference>
<dbReference type="InterPro" id="IPR003593">
    <property type="entry name" value="AAA+_ATPase"/>
</dbReference>
<dbReference type="PANTHER" id="PTHR43581">
    <property type="entry name" value="ATP/GTP PHOSPHATASE"/>
    <property type="match status" value="1"/>
</dbReference>
<accession>A0A9X4MC98</accession>
<protein>
    <submittedName>
        <fullName evidence="2">AAA family ATPase</fullName>
    </submittedName>
</protein>
<feature type="domain" description="AAA+ ATPase" evidence="1">
    <location>
        <begin position="22"/>
        <end position="316"/>
    </location>
</feature>